<dbReference type="SMART" id="SM00367">
    <property type="entry name" value="LRR_CC"/>
    <property type="match status" value="11"/>
</dbReference>
<dbReference type="GO" id="GO:0019005">
    <property type="term" value="C:SCF ubiquitin ligase complex"/>
    <property type="evidence" value="ECO:0007669"/>
    <property type="project" value="TreeGrafter"/>
</dbReference>
<dbReference type="SUPFAM" id="SSF81383">
    <property type="entry name" value="F-box domain"/>
    <property type="match status" value="1"/>
</dbReference>
<accession>A0A7N0ZT70</accession>
<dbReference type="GO" id="GO:0009873">
    <property type="term" value="P:ethylene-activated signaling pathway"/>
    <property type="evidence" value="ECO:0007669"/>
    <property type="project" value="UniProtKB-KW"/>
</dbReference>
<organism evidence="8 9">
    <name type="scientific">Kalanchoe fedtschenkoi</name>
    <name type="common">Lavender scallops</name>
    <name type="synonym">South American air plant</name>
    <dbReference type="NCBI Taxonomy" id="63787"/>
    <lineage>
        <taxon>Eukaryota</taxon>
        <taxon>Viridiplantae</taxon>
        <taxon>Streptophyta</taxon>
        <taxon>Embryophyta</taxon>
        <taxon>Tracheophyta</taxon>
        <taxon>Spermatophyta</taxon>
        <taxon>Magnoliopsida</taxon>
        <taxon>eudicotyledons</taxon>
        <taxon>Gunneridae</taxon>
        <taxon>Pentapetalae</taxon>
        <taxon>Saxifragales</taxon>
        <taxon>Crassulaceae</taxon>
        <taxon>Kalanchoe</taxon>
    </lineage>
</organism>
<dbReference type="InterPro" id="IPR057207">
    <property type="entry name" value="FBXL15_LRR"/>
</dbReference>
<dbReference type="InterPro" id="IPR001810">
    <property type="entry name" value="F-box_dom"/>
</dbReference>
<dbReference type="Proteomes" id="UP000594263">
    <property type="component" value="Unplaced"/>
</dbReference>
<dbReference type="Gene3D" id="3.80.10.10">
    <property type="entry name" value="Ribonuclease Inhibitor"/>
    <property type="match status" value="4"/>
</dbReference>
<keyword evidence="3" id="KW-0936">Ethylene signaling pathway</keyword>
<evidence type="ECO:0000256" key="4">
    <source>
        <dbReference type="ARBA" id="ARBA00022786"/>
    </source>
</evidence>
<dbReference type="Pfam" id="PF25372">
    <property type="entry name" value="DUF7885"/>
    <property type="match status" value="1"/>
</dbReference>
<dbReference type="Gramene" id="Kaladp0029s0042.2.v1.1">
    <property type="protein sequence ID" value="Kaladp0029s0042.2.v1.1"/>
    <property type="gene ID" value="Kaladp0029s0042.v1.1"/>
</dbReference>
<dbReference type="FunFam" id="3.80.10.10:FF:000451">
    <property type="entry name" value="EIN3-binding F-box protein 1"/>
    <property type="match status" value="1"/>
</dbReference>
<dbReference type="GO" id="GO:0031146">
    <property type="term" value="P:SCF-dependent proteasomal ubiquitin-dependent protein catabolic process"/>
    <property type="evidence" value="ECO:0007669"/>
    <property type="project" value="TreeGrafter"/>
</dbReference>
<keyword evidence="5" id="KW-0539">Nucleus</keyword>
<evidence type="ECO:0008006" key="10">
    <source>
        <dbReference type="Google" id="ProtNLM"/>
    </source>
</evidence>
<evidence type="ECO:0000256" key="1">
    <source>
        <dbReference type="ARBA" id="ARBA00004123"/>
    </source>
</evidence>
<dbReference type="EnsemblPlants" id="Kaladp0029s0042.2.v1.1">
    <property type="protein sequence ID" value="Kaladp0029s0042.2.v1.1"/>
    <property type="gene ID" value="Kaladp0029s0042.v1.1"/>
</dbReference>
<dbReference type="PANTHER" id="PTHR13318">
    <property type="entry name" value="PARTNER OF PAIRED, ISOFORM B-RELATED"/>
    <property type="match status" value="1"/>
</dbReference>
<protein>
    <recommendedName>
        <fullName evidence="10">EIN3-binding F-box protein 1</fullName>
    </recommendedName>
</protein>
<dbReference type="EnsemblPlants" id="Kaladp0029s0042.1.v1.1">
    <property type="protein sequence ID" value="Kaladp0029s0042.1.v1.1"/>
    <property type="gene ID" value="Kaladp0029s0042.v1.1"/>
</dbReference>
<comment type="pathway">
    <text evidence="2">Protein modification; protein ubiquitination.</text>
</comment>
<dbReference type="GO" id="GO:0010105">
    <property type="term" value="P:negative regulation of ethylene-activated signaling pathway"/>
    <property type="evidence" value="ECO:0007669"/>
    <property type="project" value="UniProtKB-ARBA"/>
</dbReference>
<name>A0A7N0ZT70_KALFE</name>
<evidence type="ECO:0000313" key="8">
    <source>
        <dbReference type="EnsemblPlants" id="Kaladp0029s0042.2.v1.1"/>
    </source>
</evidence>
<evidence type="ECO:0000259" key="7">
    <source>
        <dbReference type="Pfam" id="PF25372"/>
    </source>
</evidence>
<keyword evidence="9" id="KW-1185">Reference proteome</keyword>
<evidence type="ECO:0000256" key="5">
    <source>
        <dbReference type="ARBA" id="ARBA00023242"/>
    </source>
</evidence>
<feature type="domain" description="F-box" evidence="6">
    <location>
        <begin position="68"/>
        <end position="104"/>
    </location>
</feature>
<dbReference type="GO" id="GO:0005634">
    <property type="term" value="C:nucleus"/>
    <property type="evidence" value="ECO:0007669"/>
    <property type="project" value="UniProtKB-SubCell"/>
</dbReference>
<dbReference type="InterPro" id="IPR001611">
    <property type="entry name" value="Leu-rich_rpt"/>
</dbReference>
<feature type="domain" description="F-box/LRR-repeat protein 15-like leucin rich repeat" evidence="7">
    <location>
        <begin position="181"/>
        <end position="403"/>
    </location>
</feature>
<evidence type="ECO:0000256" key="2">
    <source>
        <dbReference type="ARBA" id="ARBA00004906"/>
    </source>
</evidence>
<dbReference type="Pfam" id="PF00646">
    <property type="entry name" value="F-box"/>
    <property type="match status" value="1"/>
</dbReference>
<comment type="subcellular location">
    <subcellularLocation>
        <location evidence="1">Nucleus</location>
    </subcellularLocation>
</comment>
<evidence type="ECO:0000313" key="9">
    <source>
        <dbReference type="Proteomes" id="UP000594263"/>
    </source>
</evidence>
<dbReference type="FunFam" id="3.80.10.10:FF:000473">
    <property type="entry name" value="EIN3-binding F-box protein 1"/>
    <property type="match status" value="1"/>
</dbReference>
<sequence>MSKILKRSGNNVFFTGESLYKKPQEESLFLSLGHQVDLYFPTHKKTCVSVPFIFASDNVQQEKQVSIDILPDECIFEIFRRLPADQEKSVCACVSKRWLMLLSTIRRDELCDSASSTIESDKVKSADSSNDGSQDTENDGFLSRCLEGKKATDVRLAAIAVGSSGQGGLGKLSIRGSVSASKLSNFGLTAISRGCPSLKSLSLWGVSSIGDAGLIDVAYGCQMLEKLDLSHCPTLTDNALVAIAKGCHRLTDLKIESCPNIGNECLKALGQFCPNLKSISIINCALIQDQGIISLFSAASHVLMKVKLESLNITDMSLAVIGHYGMAVTDLVICGLPNVTEKGFWVMGNGHGLQKLTSLAVTCCPGATDIGIGAVGKGCPNLKQITLRKCAMLSDNGMVTLAKNAGALVSLQIEECHRITQMGLFGTIFSCGGKLKGLTLAKCLGIKDAIVGLPSECPRKSIKSLSIRNCPGFGNASLTILAKLCPQLQNLDFSGCPGITDAGLRPLVESLPAGLVKVNLNGCTNVTDAVISTLAESHGWTLEMINLCGTKITDASLLLIADGCVLLSELDISNCAVTDFGIAALAQHLNLQILSVSGCSMLSDRSLSSLVKIGQTLLGLNIQHCNGISCNKVGILTEKLWGCDILA</sequence>
<evidence type="ECO:0000256" key="3">
    <source>
        <dbReference type="ARBA" id="ARBA00022745"/>
    </source>
</evidence>
<dbReference type="FunFam" id="3.80.10.10:FF:000595">
    <property type="entry name" value="EIN3-binding F-box protein 1"/>
    <property type="match status" value="1"/>
</dbReference>
<dbReference type="InterPro" id="IPR032675">
    <property type="entry name" value="LRR_dom_sf"/>
</dbReference>
<reference evidence="8" key="1">
    <citation type="submission" date="2021-01" db="UniProtKB">
        <authorList>
            <consortium name="EnsemblPlants"/>
        </authorList>
    </citation>
    <scope>IDENTIFICATION</scope>
</reference>
<proteinExistence type="predicted"/>
<dbReference type="InterPro" id="IPR006553">
    <property type="entry name" value="Leu-rich_rpt_Cys-con_subtyp"/>
</dbReference>
<dbReference type="InterPro" id="IPR036047">
    <property type="entry name" value="F-box-like_dom_sf"/>
</dbReference>
<dbReference type="OMA" id="FWSLTIR"/>
<dbReference type="Gene3D" id="1.20.1280.50">
    <property type="match status" value="1"/>
</dbReference>
<keyword evidence="4" id="KW-0833">Ubl conjugation pathway</keyword>
<evidence type="ECO:0000259" key="6">
    <source>
        <dbReference type="Pfam" id="PF00646"/>
    </source>
</evidence>
<dbReference type="Pfam" id="PF13516">
    <property type="entry name" value="LRR_6"/>
    <property type="match status" value="2"/>
</dbReference>
<dbReference type="AlphaFoldDB" id="A0A7N0ZT70"/>
<dbReference type="Gramene" id="Kaladp0029s0042.1.v1.1">
    <property type="protein sequence ID" value="Kaladp0029s0042.1.v1.1"/>
    <property type="gene ID" value="Kaladp0029s0042.v1.1"/>
</dbReference>
<dbReference type="SUPFAM" id="SSF52047">
    <property type="entry name" value="RNI-like"/>
    <property type="match status" value="2"/>
</dbReference>